<dbReference type="AlphaFoldDB" id="A0A6H1P772"/>
<organism evidence="4 5">
    <name type="scientific">Priestia megaterium</name>
    <name type="common">Bacillus megaterium</name>
    <dbReference type="NCBI Taxonomy" id="1404"/>
    <lineage>
        <taxon>Bacteria</taxon>
        <taxon>Bacillati</taxon>
        <taxon>Bacillota</taxon>
        <taxon>Bacilli</taxon>
        <taxon>Bacillales</taxon>
        <taxon>Bacillaceae</taxon>
        <taxon>Priestia</taxon>
    </lineage>
</organism>
<sequence>MNSFILNGSYIRSINFHNTPFFRVEEYESQFAFYREHFEPVSEEDLDEFFETKRWNKKKPGLIINFYNGYRNNFDTMYPILEKYGFIGWFFLATEFLSIPANQQKKYAPDHTLLLGPNEYEDARFALSWDEVRELSKCHVIASHTKTHSELIESSTDEDMVREIIGSKFEIEEQIQSEISAFAWLGGKEIAGNPYAASYLHQAGYSYLFSNLKIEKINK</sequence>
<feature type="domain" description="NodB homology" evidence="3">
    <location>
        <begin position="57"/>
        <end position="207"/>
    </location>
</feature>
<dbReference type="PANTHER" id="PTHR34216">
    <property type="match status" value="1"/>
</dbReference>
<dbReference type="InterPro" id="IPR051398">
    <property type="entry name" value="Polysacch_Deacetylase"/>
</dbReference>
<dbReference type="EMBL" id="CP051128">
    <property type="protein sequence ID" value="QIZ09315.1"/>
    <property type="molecule type" value="Genomic_DNA"/>
</dbReference>
<evidence type="ECO:0000259" key="3">
    <source>
        <dbReference type="Pfam" id="PF01522"/>
    </source>
</evidence>
<dbReference type="GO" id="GO:0005975">
    <property type="term" value="P:carbohydrate metabolic process"/>
    <property type="evidence" value="ECO:0007669"/>
    <property type="project" value="InterPro"/>
</dbReference>
<keyword evidence="2" id="KW-0732">Signal</keyword>
<evidence type="ECO:0000256" key="2">
    <source>
        <dbReference type="ARBA" id="ARBA00022729"/>
    </source>
</evidence>
<dbReference type="InterPro" id="IPR011330">
    <property type="entry name" value="Glyco_hydro/deAcase_b/a-brl"/>
</dbReference>
<reference evidence="4 5" key="1">
    <citation type="submission" date="2020-04" db="EMBL/GenBank/DDBJ databases">
        <title>Genome-Wide Identification of 5-Methylcytosine Sites in Bacterial Genomes By High-Throughput Sequencing of MspJI Restriction Fragments.</title>
        <authorList>
            <person name="Wu V."/>
        </authorList>
    </citation>
    <scope>NUCLEOTIDE SEQUENCE [LARGE SCALE GENOMIC DNA]</scope>
    <source>
        <strain evidence="4 5">S2</strain>
    </source>
</reference>
<proteinExistence type="predicted"/>
<gene>
    <name evidence="4" type="ORF">HFZ78_23585</name>
</gene>
<dbReference type="CDD" id="cd10918">
    <property type="entry name" value="CE4_NodB_like_5s_6s"/>
    <property type="match status" value="1"/>
</dbReference>
<dbReference type="InterPro" id="IPR002509">
    <property type="entry name" value="NODB_dom"/>
</dbReference>
<dbReference type="GO" id="GO:0005576">
    <property type="term" value="C:extracellular region"/>
    <property type="evidence" value="ECO:0007669"/>
    <property type="project" value="UniProtKB-SubCell"/>
</dbReference>
<name>A0A6H1P772_PRIMG</name>
<accession>A0A6H1P772</accession>
<dbReference type="Gene3D" id="3.20.20.370">
    <property type="entry name" value="Glycoside hydrolase/deacetylase"/>
    <property type="match status" value="1"/>
</dbReference>
<dbReference type="Proteomes" id="UP000501868">
    <property type="component" value="Chromosome"/>
</dbReference>
<evidence type="ECO:0000313" key="4">
    <source>
        <dbReference type="EMBL" id="QIZ09315.1"/>
    </source>
</evidence>
<dbReference type="PANTHER" id="PTHR34216:SF3">
    <property type="entry name" value="POLY-BETA-1,6-N-ACETYL-D-GLUCOSAMINE N-DEACETYLASE"/>
    <property type="match status" value="1"/>
</dbReference>
<dbReference type="GO" id="GO:0016810">
    <property type="term" value="F:hydrolase activity, acting on carbon-nitrogen (but not peptide) bonds"/>
    <property type="evidence" value="ECO:0007669"/>
    <property type="project" value="InterPro"/>
</dbReference>
<reference evidence="4 5" key="2">
    <citation type="submission" date="2020-04" db="EMBL/GenBank/DDBJ databases">
        <authorList>
            <person name="Fomenkov A."/>
            <person name="Anton B.P."/>
            <person name="Roberts R.J."/>
        </authorList>
    </citation>
    <scope>NUCLEOTIDE SEQUENCE [LARGE SCALE GENOMIC DNA]</scope>
    <source>
        <strain evidence="4 5">S2</strain>
    </source>
</reference>
<evidence type="ECO:0000313" key="5">
    <source>
        <dbReference type="Proteomes" id="UP000501868"/>
    </source>
</evidence>
<dbReference type="SUPFAM" id="SSF88713">
    <property type="entry name" value="Glycoside hydrolase/deacetylase"/>
    <property type="match status" value="1"/>
</dbReference>
<evidence type="ECO:0000256" key="1">
    <source>
        <dbReference type="ARBA" id="ARBA00004613"/>
    </source>
</evidence>
<protein>
    <submittedName>
        <fullName evidence="4">Polysaccharide deacetylase family protein</fullName>
    </submittedName>
</protein>
<dbReference type="Pfam" id="PF01522">
    <property type="entry name" value="Polysacc_deac_1"/>
    <property type="match status" value="1"/>
</dbReference>
<comment type="subcellular location">
    <subcellularLocation>
        <location evidence="1">Secreted</location>
    </subcellularLocation>
</comment>